<name>A0A1I6LYS9_9BACT</name>
<sequence>MLPFLLVALSLIPGYLIPVLASLFFSLLMGRMAPEKLHSHGRIKTGFVVAHTVVWGLASVGSGYVIAAVCPEFKILACLLGAMLLIGALFSNVTLMKKKQSTAQIGGMVVATVLGIAAGLTVFLKTAPTA</sequence>
<dbReference type="Proteomes" id="UP000199024">
    <property type="component" value="Unassembled WGS sequence"/>
</dbReference>
<evidence type="ECO:0000256" key="1">
    <source>
        <dbReference type="SAM" id="Phobius"/>
    </source>
</evidence>
<gene>
    <name evidence="2" type="ORF">SAMN05421771_1506</name>
</gene>
<dbReference type="RefSeq" id="WP_089838061.1">
    <property type="nucleotide sequence ID" value="NZ_FOZL01000001.1"/>
</dbReference>
<evidence type="ECO:0000313" key="2">
    <source>
        <dbReference type="EMBL" id="SFS08593.1"/>
    </source>
</evidence>
<feature type="transmembrane region" description="Helical" evidence="1">
    <location>
        <begin position="105"/>
        <end position="124"/>
    </location>
</feature>
<accession>A0A1I6LYS9</accession>
<proteinExistence type="predicted"/>
<dbReference type="AlphaFoldDB" id="A0A1I6LYS9"/>
<organism evidence="2 3">
    <name type="scientific">Granulicella pectinivorans</name>
    <dbReference type="NCBI Taxonomy" id="474950"/>
    <lineage>
        <taxon>Bacteria</taxon>
        <taxon>Pseudomonadati</taxon>
        <taxon>Acidobacteriota</taxon>
        <taxon>Terriglobia</taxon>
        <taxon>Terriglobales</taxon>
        <taxon>Acidobacteriaceae</taxon>
        <taxon>Granulicella</taxon>
    </lineage>
</organism>
<keyword evidence="1" id="KW-0472">Membrane</keyword>
<feature type="transmembrane region" description="Helical" evidence="1">
    <location>
        <begin position="73"/>
        <end position="93"/>
    </location>
</feature>
<reference evidence="2 3" key="1">
    <citation type="submission" date="2016-10" db="EMBL/GenBank/DDBJ databases">
        <authorList>
            <person name="de Groot N.N."/>
        </authorList>
    </citation>
    <scope>NUCLEOTIDE SEQUENCE [LARGE SCALE GENOMIC DNA]</scope>
    <source>
        <strain evidence="2 3">DSM 21001</strain>
    </source>
</reference>
<keyword evidence="3" id="KW-1185">Reference proteome</keyword>
<keyword evidence="1" id="KW-0812">Transmembrane</keyword>
<feature type="transmembrane region" description="Helical" evidence="1">
    <location>
        <begin position="48"/>
        <end position="67"/>
    </location>
</feature>
<keyword evidence="1" id="KW-1133">Transmembrane helix</keyword>
<dbReference type="EMBL" id="FOZL01000001">
    <property type="protein sequence ID" value="SFS08593.1"/>
    <property type="molecule type" value="Genomic_DNA"/>
</dbReference>
<evidence type="ECO:0000313" key="3">
    <source>
        <dbReference type="Proteomes" id="UP000199024"/>
    </source>
</evidence>
<protein>
    <submittedName>
        <fullName evidence="2">Uncharacterized protein</fullName>
    </submittedName>
</protein>
<feature type="transmembrane region" description="Helical" evidence="1">
    <location>
        <begin position="6"/>
        <end position="28"/>
    </location>
</feature>